<dbReference type="PROSITE" id="PS50110">
    <property type="entry name" value="RESPONSE_REGULATORY"/>
    <property type="match status" value="1"/>
</dbReference>
<proteinExistence type="predicted"/>
<feature type="domain" description="HTH luxR-type" evidence="6">
    <location>
        <begin position="148"/>
        <end position="213"/>
    </location>
</feature>
<dbReference type="InterPro" id="IPR011006">
    <property type="entry name" value="CheY-like_superfamily"/>
</dbReference>
<feature type="domain" description="Response regulatory" evidence="7">
    <location>
        <begin position="3"/>
        <end position="119"/>
    </location>
</feature>
<dbReference type="SMART" id="SM00421">
    <property type="entry name" value="HTH_LUXR"/>
    <property type="match status" value="1"/>
</dbReference>
<dbReference type="SUPFAM" id="SSF52172">
    <property type="entry name" value="CheY-like"/>
    <property type="match status" value="1"/>
</dbReference>
<dbReference type="Pfam" id="PF00072">
    <property type="entry name" value="Response_reg"/>
    <property type="match status" value="1"/>
</dbReference>
<dbReference type="GO" id="GO:0003677">
    <property type="term" value="F:DNA binding"/>
    <property type="evidence" value="ECO:0007669"/>
    <property type="project" value="UniProtKB-KW"/>
</dbReference>
<reference evidence="8" key="1">
    <citation type="submission" date="2024-07" db="EMBL/GenBank/DDBJ databases">
        <authorList>
            <person name="Yu S.T."/>
        </authorList>
    </citation>
    <scope>NUCLEOTIDE SEQUENCE</scope>
    <source>
        <strain evidence="8">R17</strain>
    </source>
</reference>
<dbReference type="InterPro" id="IPR058245">
    <property type="entry name" value="NreC/VraR/RcsB-like_REC"/>
</dbReference>
<dbReference type="InterPro" id="IPR039420">
    <property type="entry name" value="WalR-like"/>
</dbReference>
<evidence type="ECO:0000259" key="6">
    <source>
        <dbReference type="PROSITE" id="PS50043"/>
    </source>
</evidence>
<accession>A0AB39NSF9</accession>
<dbReference type="EMBL" id="CP163433">
    <property type="protein sequence ID" value="XDQ19793.1"/>
    <property type="molecule type" value="Genomic_DNA"/>
</dbReference>
<dbReference type="AlphaFoldDB" id="A0AB39NSF9"/>
<keyword evidence="4" id="KW-0804">Transcription</keyword>
<keyword evidence="1 5" id="KW-0597">Phosphoprotein</keyword>
<dbReference type="PROSITE" id="PS00622">
    <property type="entry name" value="HTH_LUXR_1"/>
    <property type="match status" value="1"/>
</dbReference>
<dbReference type="PANTHER" id="PTHR43214:SF24">
    <property type="entry name" value="TRANSCRIPTIONAL REGULATORY PROTEIN NARL-RELATED"/>
    <property type="match status" value="1"/>
</dbReference>
<keyword evidence="2" id="KW-0805">Transcription regulation</keyword>
<dbReference type="GeneID" id="303245350"/>
<dbReference type="Gene3D" id="3.40.50.2300">
    <property type="match status" value="1"/>
</dbReference>
<dbReference type="PROSITE" id="PS50043">
    <property type="entry name" value="HTH_LUXR_2"/>
    <property type="match status" value="1"/>
</dbReference>
<evidence type="ECO:0000256" key="4">
    <source>
        <dbReference type="ARBA" id="ARBA00023163"/>
    </source>
</evidence>
<evidence type="ECO:0000256" key="5">
    <source>
        <dbReference type="PROSITE-ProRule" id="PRU00169"/>
    </source>
</evidence>
<feature type="modified residue" description="4-aspartylphosphate" evidence="5">
    <location>
        <position position="54"/>
    </location>
</feature>
<evidence type="ECO:0000313" key="8">
    <source>
        <dbReference type="EMBL" id="XDQ19793.1"/>
    </source>
</evidence>
<gene>
    <name evidence="8" type="ORF">AB5J48_17350</name>
</gene>
<evidence type="ECO:0000256" key="1">
    <source>
        <dbReference type="ARBA" id="ARBA00022553"/>
    </source>
</evidence>
<evidence type="ECO:0000256" key="2">
    <source>
        <dbReference type="ARBA" id="ARBA00023015"/>
    </source>
</evidence>
<dbReference type="CDD" id="cd17535">
    <property type="entry name" value="REC_NarL-like"/>
    <property type="match status" value="1"/>
</dbReference>
<dbReference type="InterPro" id="IPR001789">
    <property type="entry name" value="Sig_transdc_resp-reg_receiver"/>
</dbReference>
<dbReference type="SUPFAM" id="SSF46894">
    <property type="entry name" value="C-terminal effector domain of the bipartite response regulators"/>
    <property type="match status" value="1"/>
</dbReference>
<dbReference type="CDD" id="cd06170">
    <property type="entry name" value="LuxR_C_like"/>
    <property type="match status" value="1"/>
</dbReference>
<evidence type="ECO:0000256" key="3">
    <source>
        <dbReference type="ARBA" id="ARBA00023125"/>
    </source>
</evidence>
<dbReference type="InterPro" id="IPR000792">
    <property type="entry name" value="Tscrpt_reg_LuxR_C"/>
</dbReference>
<evidence type="ECO:0000259" key="7">
    <source>
        <dbReference type="PROSITE" id="PS50110"/>
    </source>
</evidence>
<dbReference type="SMART" id="SM00448">
    <property type="entry name" value="REC"/>
    <property type="match status" value="1"/>
</dbReference>
<organism evidence="8">
    <name type="scientific">Streptomyces sp. R17</name>
    <dbReference type="NCBI Taxonomy" id="3238626"/>
    <lineage>
        <taxon>Bacteria</taxon>
        <taxon>Bacillati</taxon>
        <taxon>Actinomycetota</taxon>
        <taxon>Actinomycetes</taxon>
        <taxon>Kitasatosporales</taxon>
        <taxon>Streptomycetaceae</taxon>
        <taxon>Streptomyces</taxon>
    </lineage>
</organism>
<dbReference type="GO" id="GO:0006355">
    <property type="term" value="P:regulation of DNA-templated transcription"/>
    <property type="evidence" value="ECO:0007669"/>
    <property type="project" value="InterPro"/>
</dbReference>
<dbReference type="Pfam" id="PF00196">
    <property type="entry name" value="GerE"/>
    <property type="match status" value="1"/>
</dbReference>
<dbReference type="InterPro" id="IPR016032">
    <property type="entry name" value="Sig_transdc_resp-reg_C-effctor"/>
</dbReference>
<name>A0AB39NSF9_9ACTN</name>
<dbReference type="RefSeq" id="WP_086682689.1">
    <property type="nucleotide sequence ID" value="NZ_CP163433.1"/>
</dbReference>
<dbReference type="PANTHER" id="PTHR43214">
    <property type="entry name" value="TWO-COMPONENT RESPONSE REGULATOR"/>
    <property type="match status" value="1"/>
</dbReference>
<dbReference type="GO" id="GO:0000160">
    <property type="term" value="P:phosphorelay signal transduction system"/>
    <property type="evidence" value="ECO:0007669"/>
    <property type="project" value="InterPro"/>
</dbReference>
<dbReference type="PRINTS" id="PR00038">
    <property type="entry name" value="HTHLUXR"/>
</dbReference>
<keyword evidence="3" id="KW-0238">DNA-binding</keyword>
<protein>
    <submittedName>
        <fullName evidence="8">Response regulator</fullName>
    </submittedName>
</protein>
<sequence length="220" mass="23882">MIRVLIADDQQMVRQGFTVLLNTQPDIEVVGQAVNGLEAVEQVGELAPDVVLMDIRMPELGGIEATARITAATPQVRVLVLTTFDLDEYVYEALRAGASGFLLKEASAEQLAEAVRVVAAGDALLAPGVTRRLIAEFSRLDPRPRTPLRRRVGDLTERETEVLSLIAQGLSNAEIAVRLVVAEQTVKTHVGRILVKLGLRDRTQAAVFAYESGLVRPSGY</sequence>